<dbReference type="Proteomes" id="UP000021369">
    <property type="component" value="Unassembled WGS sequence"/>
</dbReference>
<sequence>MDNKTTKKRLGCIIIFAVIAVGLAVMVIFAPDIANFLLMKQSFQEYTSFGNKEIKMIRDDMGVTVEGSTTPVKLTVSHAAGDYCYQLWLKDIDDAEKFMEECFDGTYSAAEITDQYNMGVYDYEDYKLDSSCASYSCEFVNSKGVKRFDEYYIVFYKEDESFKAKLFARKT</sequence>
<proteinExistence type="predicted"/>
<dbReference type="RefSeq" id="WP_037286626.1">
    <property type="nucleotide sequence ID" value="NZ_JEOB01000002.1"/>
</dbReference>
<name>A0A011VY26_RUMAL</name>
<keyword evidence="1" id="KW-1133">Transmembrane helix</keyword>
<evidence type="ECO:0000256" key="1">
    <source>
        <dbReference type="SAM" id="Phobius"/>
    </source>
</evidence>
<dbReference type="PATRIC" id="fig|1341156.4.peg.1963"/>
<feature type="transmembrane region" description="Helical" evidence="1">
    <location>
        <begin position="12"/>
        <end position="30"/>
    </location>
</feature>
<keyword evidence="1" id="KW-0472">Membrane</keyword>
<reference evidence="2 3" key="1">
    <citation type="submission" date="2013-06" db="EMBL/GenBank/DDBJ databases">
        <title>Rumen cellulosomics: divergent fiber-degrading strategies revealed by comparative genome-wide analysis of six Ruminococcal strains.</title>
        <authorList>
            <person name="Dassa B."/>
            <person name="Borovok I."/>
            <person name="Lamed R."/>
            <person name="Flint H."/>
            <person name="Yeoman C.J."/>
            <person name="White B."/>
            <person name="Bayer E.A."/>
        </authorList>
    </citation>
    <scope>NUCLEOTIDE SEQUENCE [LARGE SCALE GENOMIC DNA]</scope>
    <source>
        <strain evidence="2 3">SY3</strain>
    </source>
</reference>
<accession>A0A011VY26</accession>
<evidence type="ECO:0000313" key="3">
    <source>
        <dbReference type="Proteomes" id="UP000021369"/>
    </source>
</evidence>
<dbReference type="AlphaFoldDB" id="A0A011VY26"/>
<gene>
    <name evidence="2" type="ORF">RASY3_07770</name>
</gene>
<comment type="caution">
    <text evidence="2">The sequence shown here is derived from an EMBL/GenBank/DDBJ whole genome shotgun (WGS) entry which is preliminary data.</text>
</comment>
<keyword evidence="1" id="KW-0812">Transmembrane</keyword>
<protein>
    <submittedName>
        <fullName evidence="2">Uncharacterized protein</fullName>
    </submittedName>
</protein>
<organism evidence="2 3">
    <name type="scientific">Ruminococcus albus SY3</name>
    <dbReference type="NCBI Taxonomy" id="1341156"/>
    <lineage>
        <taxon>Bacteria</taxon>
        <taxon>Bacillati</taxon>
        <taxon>Bacillota</taxon>
        <taxon>Clostridia</taxon>
        <taxon>Eubacteriales</taxon>
        <taxon>Oscillospiraceae</taxon>
        <taxon>Ruminococcus</taxon>
    </lineage>
</organism>
<dbReference type="EMBL" id="JEOB01000002">
    <property type="protein sequence ID" value="EXM40191.1"/>
    <property type="molecule type" value="Genomic_DNA"/>
</dbReference>
<keyword evidence="3" id="KW-1185">Reference proteome</keyword>
<evidence type="ECO:0000313" key="2">
    <source>
        <dbReference type="EMBL" id="EXM40191.1"/>
    </source>
</evidence>
<dbReference type="OrthoDB" id="1821789at2"/>